<dbReference type="InterPro" id="IPR013216">
    <property type="entry name" value="Methyltransf_11"/>
</dbReference>
<dbReference type="Proteomes" id="UP000824125">
    <property type="component" value="Unassembled WGS sequence"/>
</dbReference>
<dbReference type="CDD" id="cd02440">
    <property type="entry name" value="AdoMet_MTases"/>
    <property type="match status" value="1"/>
</dbReference>
<evidence type="ECO:0000256" key="2">
    <source>
        <dbReference type="ARBA" id="ARBA00022679"/>
    </source>
</evidence>
<dbReference type="PANTHER" id="PTHR43464:SF19">
    <property type="entry name" value="UBIQUINONE BIOSYNTHESIS O-METHYLTRANSFERASE, MITOCHONDRIAL"/>
    <property type="match status" value="1"/>
</dbReference>
<name>A0A9D1MW53_9FIRM</name>
<keyword evidence="3" id="KW-0949">S-adenosyl-L-methionine</keyword>
<organism evidence="5 6">
    <name type="scientific">Candidatus Scybalenecus merdavium</name>
    <dbReference type="NCBI Taxonomy" id="2840939"/>
    <lineage>
        <taxon>Bacteria</taxon>
        <taxon>Bacillati</taxon>
        <taxon>Bacillota</taxon>
        <taxon>Clostridia</taxon>
        <taxon>Eubacteriales</taxon>
        <taxon>Oscillospiraceae</taxon>
        <taxon>Oscillospiraceae incertae sedis</taxon>
        <taxon>Candidatus Scybalenecus</taxon>
    </lineage>
</organism>
<dbReference type="Pfam" id="PF08241">
    <property type="entry name" value="Methyltransf_11"/>
    <property type="match status" value="1"/>
</dbReference>
<accession>A0A9D1MW53</accession>
<comment type="caution">
    <text evidence="5">The sequence shown here is derived from an EMBL/GenBank/DDBJ whole genome shotgun (WGS) entry which is preliminary data.</text>
</comment>
<dbReference type="GO" id="GO:0008757">
    <property type="term" value="F:S-adenosylmethionine-dependent methyltransferase activity"/>
    <property type="evidence" value="ECO:0007669"/>
    <property type="project" value="InterPro"/>
</dbReference>
<dbReference type="Gene3D" id="3.40.50.150">
    <property type="entry name" value="Vaccinia Virus protein VP39"/>
    <property type="match status" value="1"/>
</dbReference>
<gene>
    <name evidence="5" type="ORF">IAD23_08080</name>
</gene>
<evidence type="ECO:0000313" key="6">
    <source>
        <dbReference type="Proteomes" id="UP000824125"/>
    </source>
</evidence>
<dbReference type="SUPFAM" id="SSF53335">
    <property type="entry name" value="S-adenosyl-L-methionine-dependent methyltransferases"/>
    <property type="match status" value="1"/>
</dbReference>
<dbReference type="GO" id="GO:0032259">
    <property type="term" value="P:methylation"/>
    <property type="evidence" value="ECO:0007669"/>
    <property type="project" value="UniProtKB-KW"/>
</dbReference>
<keyword evidence="2" id="KW-0808">Transferase</keyword>
<reference evidence="5" key="1">
    <citation type="submission" date="2020-10" db="EMBL/GenBank/DDBJ databases">
        <authorList>
            <person name="Gilroy R."/>
        </authorList>
    </citation>
    <scope>NUCLEOTIDE SEQUENCE</scope>
    <source>
        <strain evidence="5">CHK176-6737</strain>
    </source>
</reference>
<sequence>MKEDKYDDPVFFKKYAEMTRSRLGLAGAGEWPALEKMLPPFKGKRVLDLGCGYGWHCKYAAEHGAKSVLGVDLSEKMLEIARQKNAAPQITYCRGAMEDLAFSPASFDVVLSSLAFHYVRDFDALVQKIAAWLAPGGTFVFSVEHPTFTAYGSQDWYYDENGNILHFPVDRYFYEGQRDAVFLGEHVLKYHRTLTSYVGALLQNGFSLTDLKEPMPPAEMMDLPGMLDEMRRPMMLLLRADKKE</sequence>
<dbReference type="EMBL" id="DVNM01000045">
    <property type="protein sequence ID" value="HIU69898.1"/>
    <property type="molecule type" value="Genomic_DNA"/>
</dbReference>
<reference evidence="5" key="2">
    <citation type="journal article" date="2021" name="PeerJ">
        <title>Extensive microbial diversity within the chicken gut microbiome revealed by metagenomics and culture.</title>
        <authorList>
            <person name="Gilroy R."/>
            <person name="Ravi A."/>
            <person name="Getino M."/>
            <person name="Pursley I."/>
            <person name="Horton D.L."/>
            <person name="Alikhan N.F."/>
            <person name="Baker D."/>
            <person name="Gharbi K."/>
            <person name="Hall N."/>
            <person name="Watson M."/>
            <person name="Adriaenssens E.M."/>
            <person name="Foster-Nyarko E."/>
            <person name="Jarju S."/>
            <person name="Secka A."/>
            <person name="Antonio M."/>
            <person name="Oren A."/>
            <person name="Chaudhuri R.R."/>
            <person name="La Ragione R."/>
            <person name="Hildebrand F."/>
            <person name="Pallen M.J."/>
        </authorList>
    </citation>
    <scope>NUCLEOTIDE SEQUENCE</scope>
    <source>
        <strain evidence="5">CHK176-6737</strain>
    </source>
</reference>
<evidence type="ECO:0000256" key="3">
    <source>
        <dbReference type="ARBA" id="ARBA00022691"/>
    </source>
</evidence>
<proteinExistence type="predicted"/>
<feature type="domain" description="Methyltransferase type 11" evidence="4">
    <location>
        <begin position="47"/>
        <end position="141"/>
    </location>
</feature>
<keyword evidence="1 5" id="KW-0489">Methyltransferase</keyword>
<dbReference type="AlphaFoldDB" id="A0A9D1MW53"/>
<evidence type="ECO:0000259" key="4">
    <source>
        <dbReference type="Pfam" id="PF08241"/>
    </source>
</evidence>
<evidence type="ECO:0000256" key="1">
    <source>
        <dbReference type="ARBA" id="ARBA00022603"/>
    </source>
</evidence>
<evidence type="ECO:0000313" key="5">
    <source>
        <dbReference type="EMBL" id="HIU69898.1"/>
    </source>
</evidence>
<dbReference type="InterPro" id="IPR029063">
    <property type="entry name" value="SAM-dependent_MTases_sf"/>
</dbReference>
<protein>
    <submittedName>
        <fullName evidence="5">Class I SAM-dependent methyltransferase</fullName>
    </submittedName>
</protein>
<dbReference type="PANTHER" id="PTHR43464">
    <property type="entry name" value="METHYLTRANSFERASE"/>
    <property type="match status" value="1"/>
</dbReference>